<dbReference type="Gene3D" id="1.10.10.10">
    <property type="entry name" value="Winged helix-like DNA-binding domain superfamily/Winged helix DNA-binding domain"/>
    <property type="match status" value="1"/>
</dbReference>
<name>A0ABW0QG10_9BURK</name>
<reference evidence="7" key="1">
    <citation type="journal article" date="2019" name="Int. J. Syst. Evol. Microbiol.">
        <title>The Global Catalogue of Microorganisms (GCM) 10K type strain sequencing project: providing services to taxonomists for standard genome sequencing and annotation.</title>
        <authorList>
            <consortium name="The Broad Institute Genomics Platform"/>
            <consortium name="The Broad Institute Genome Sequencing Center for Infectious Disease"/>
            <person name="Wu L."/>
            <person name="Ma J."/>
        </authorList>
    </citation>
    <scope>NUCLEOTIDE SEQUENCE [LARGE SCALE GENOMIC DNA]</scope>
    <source>
        <strain evidence="7">CGMCC 4.7277</strain>
    </source>
</reference>
<sequence length="221" mass="24879">MDEFLKESTWFAQLPSGEQTRVASEVRLREVAEGGYLLRSGGAADHWWGVVDGLLKMCTTERDGRSITFTGLSSGAWFSEGSVLRGEPLRYDVVALRDSKVAMVPAATFFRLYHHHVSFNHYLISLLNERLQQFVVSYEVQRSMSVDSRVARSLASLFNKRLYPGTETHLRISQEEIANLTGISRQRCSQALTTLRDAGLLRTEYQGVTIVDLEGLLKFDG</sequence>
<comment type="caution">
    <text evidence="6">The sequence shown here is derived from an EMBL/GenBank/DDBJ whole genome shotgun (WGS) entry which is preliminary data.</text>
</comment>
<dbReference type="InterPro" id="IPR036388">
    <property type="entry name" value="WH-like_DNA-bd_sf"/>
</dbReference>
<feature type="domain" description="Cyclic nucleotide-binding" evidence="4">
    <location>
        <begin position="10"/>
        <end position="130"/>
    </location>
</feature>
<keyword evidence="2" id="KW-0238">DNA-binding</keyword>
<dbReference type="CDD" id="cd00038">
    <property type="entry name" value="CAP_ED"/>
    <property type="match status" value="1"/>
</dbReference>
<keyword evidence="3" id="KW-0804">Transcription</keyword>
<dbReference type="InterPro" id="IPR036390">
    <property type="entry name" value="WH_DNA-bd_sf"/>
</dbReference>
<dbReference type="InterPro" id="IPR014710">
    <property type="entry name" value="RmlC-like_jellyroll"/>
</dbReference>
<keyword evidence="1" id="KW-0805">Transcription regulation</keyword>
<dbReference type="Gene3D" id="2.60.120.10">
    <property type="entry name" value="Jelly Rolls"/>
    <property type="match status" value="1"/>
</dbReference>
<dbReference type="EMBL" id="JBHSMX010000064">
    <property type="protein sequence ID" value="MFC5523225.1"/>
    <property type="molecule type" value="Genomic_DNA"/>
</dbReference>
<feature type="domain" description="HTH crp-type" evidence="5">
    <location>
        <begin position="144"/>
        <end position="214"/>
    </location>
</feature>
<evidence type="ECO:0000313" key="6">
    <source>
        <dbReference type="EMBL" id="MFC5523225.1"/>
    </source>
</evidence>
<evidence type="ECO:0000256" key="2">
    <source>
        <dbReference type="ARBA" id="ARBA00023125"/>
    </source>
</evidence>
<dbReference type="InterPro" id="IPR012318">
    <property type="entry name" value="HTH_CRP"/>
</dbReference>
<dbReference type="PROSITE" id="PS51063">
    <property type="entry name" value="HTH_CRP_2"/>
    <property type="match status" value="1"/>
</dbReference>
<evidence type="ECO:0000313" key="7">
    <source>
        <dbReference type="Proteomes" id="UP001596084"/>
    </source>
</evidence>
<dbReference type="Pfam" id="PF13545">
    <property type="entry name" value="HTH_Crp_2"/>
    <property type="match status" value="1"/>
</dbReference>
<keyword evidence="7" id="KW-1185">Reference proteome</keyword>
<dbReference type="RefSeq" id="WP_068834037.1">
    <property type="nucleotide sequence ID" value="NZ_JBHSMX010000064.1"/>
</dbReference>
<dbReference type="SMART" id="SM00419">
    <property type="entry name" value="HTH_CRP"/>
    <property type="match status" value="1"/>
</dbReference>
<dbReference type="PANTHER" id="PTHR24567">
    <property type="entry name" value="CRP FAMILY TRANSCRIPTIONAL REGULATORY PROTEIN"/>
    <property type="match status" value="1"/>
</dbReference>
<dbReference type="InterPro" id="IPR000595">
    <property type="entry name" value="cNMP-bd_dom"/>
</dbReference>
<evidence type="ECO:0000256" key="3">
    <source>
        <dbReference type="ARBA" id="ARBA00023163"/>
    </source>
</evidence>
<dbReference type="InterPro" id="IPR050397">
    <property type="entry name" value="Env_Response_Regulators"/>
</dbReference>
<dbReference type="Pfam" id="PF00027">
    <property type="entry name" value="cNMP_binding"/>
    <property type="match status" value="1"/>
</dbReference>
<proteinExistence type="predicted"/>
<dbReference type="InterPro" id="IPR018490">
    <property type="entry name" value="cNMP-bd_dom_sf"/>
</dbReference>
<dbReference type="SUPFAM" id="SSF51206">
    <property type="entry name" value="cAMP-binding domain-like"/>
    <property type="match status" value="1"/>
</dbReference>
<evidence type="ECO:0000256" key="1">
    <source>
        <dbReference type="ARBA" id="ARBA00023015"/>
    </source>
</evidence>
<dbReference type="Proteomes" id="UP001596084">
    <property type="component" value="Unassembled WGS sequence"/>
</dbReference>
<evidence type="ECO:0000259" key="5">
    <source>
        <dbReference type="PROSITE" id="PS51063"/>
    </source>
</evidence>
<evidence type="ECO:0000259" key="4">
    <source>
        <dbReference type="PROSITE" id="PS50042"/>
    </source>
</evidence>
<dbReference type="SMART" id="SM00100">
    <property type="entry name" value="cNMP"/>
    <property type="match status" value="1"/>
</dbReference>
<dbReference type="PANTHER" id="PTHR24567:SF68">
    <property type="entry name" value="DNA-BINDING TRANSCRIPTIONAL DUAL REGULATOR CRP"/>
    <property type="match status" value="1"/>
</dbReference>
<accession>A0ABW0QG10</accession>
<organism evidence="6 7">
    <name type="scientific">Polaromonas jejuensis</name>
    <dbReference type="NCBI Taxonomy" id="457502"/>
    <lineage>
        <taxon>Bacteria</taxon>
        <taxon>Pseudomonadati</taxon>
        <taxon>Pseudomonadota</taxon>
        <taxon>Betaproteobacteria</taxon>
        <taxon>Burkholderiales</taxon>
        <taxon>Comamonadaceae</taxon>
        <taxon>Polaromonas</taxon>
    </lineage>
</organism>
<dbReference type="SUPFAM" id="SSF46785">
    <property type="entry name" value="Winged helix' DNA-binding domain"/>
    <property type="match status" value="1"/>
</dbReference>
<protein>
    <submittedName>
        <fullName evidence="6">Crp/Fnr family transcriptional regulator</fullName>
    </submittedName>
</protein>
<gene>
    <name evidence="6" type="ORF">ACFPP7_20250</name>
</gene>
<dbReference type="PROSITE" id="PS50042">
    <property type="entry name" value="CNMP_BINDING_3"/>
    <property type="match status" value="1"/>
</dbReference>